<feature type="repeat" description="ANK" evidence="2">
    <location>
        <begin position="515"/>
        <end position="547"/>
    </location>
</feature>
<sequence length="704" mass="78063">MSQQPSGGGYHVNNLNAADHAQVHVGDVHNYHEATNSELRDKIVRWLDAPSSASSHETARSRFTPGTGRWLLDSSAYEDWHSGKTPVVWINGKSGCCKTILCSTIIDDVYKRVKDRDDSSFAYFYLTFSDDKRQSYQALLISLVYQLLECQNEANVDIPKDLQSAYEKRYRSTEILEGALLTLLRQRNISYIVIDALDECPENDDVRSRLLQGLTTLSMMDHETVFEIPIKDRAVNDDVATYIADQITRDAKLARMDAIVGGNVQRVLNESAGGMFRWHVEDALYDLPRTLDETYSRILLAFDDSVRHNVRRALEWLAFTKRPLRYAEFIETCITHPKTDPYLNEAERDTFPEIIDLLSSLIHIGEVESYVADIDGIGRTITLAHFSVKEYLVSDRIRVTDAKYFALSAPRAHYNLAQSCLAYLIYVLSLWTAAEIRADSLTIPQTVFPLLSLAANYWDEYQRQAESSLPPDEILGLQLVLLQDPELRDAWLRMPATAALLCQLEPSDMNADDQFVETPLVRACLAGEETIVTILINAGADIDRISNGLSPLLAASGRGHGHIVKLLIDRGADKHLTIEGRSALAHACRGDHLEVVKLLLHMCANHESRYRAIDGPLVTAAHLNHVDIAQLLISAGENVDGVGEGYAWETPLFAAASQGSAEVIQVLIAGGAEVDRISACGSTALHEACRRGNEGSSLVGSCGA</sequence>
<organism evidence="4 5">
    <name type="scientific">Cryoendolithus antarcticus</name>
    <dbReference type="NCBI Taxonomy" id="1507870"/>
    <lineage>
        <taxon>Eukaryota</taxon>
        <taxon>Fungi</taxon>
        <taxon>Dikarya</taxon>
        <taxon>Ascomycota</taxon>
        <taxon>Pezizomycotina</taxon>
        <taxon>Dothideomycetes</taxon>
        <taxon>Dothideomycetidae</taxon>
        <taxon>Cladosporiales</taxon>
        <taxon>Cladosporiaceae</taxon>
        <taxon>Cryoendolithus</taxon>
    </lineage>
</organism>
<dbReference type="Pfam" id="PF00023">
    <property type="entry name" value="Ank"/>
    <property type="match status" value="1"/>
</dbReference>
<comment type="caution">
    <text evidence="4">The sequence shown here is derived from an EMBL/GenBank/DDBJ whole genome shotgun (WGS) entry which is preliminary data.</text>
</comment>
<dbReference type="Gene3D" id="3.40.50.300">
    <property type="entry name" value="P-loop containing nucleotide triphosphate hydrolases"/>
    <property type="match status" value="1"/>
</dbReference>
<feature type="repeat" description="ANK" evidence="2">
    <location>
        <begin position="647"/>
        <end position="679"/>
    </location>
</feature>
<gene>
    <name evidence="4" type="ORF">B0A48_07897</name>
</gene>
<dbReference type="PROSITE" id="PS50088">
    <property type="entry name" value="ANK_REPEAT"/>
    <property type="match status" value="3"/>
</dbReference>
<feature type="domain" description="Nephrocystin 3-like N-terminal" evidence="3">
    <location>
        <begin position="66"/>
        <end position="212"/>
    </location>
</feature>
<dbReference type="InParanoid" id="A0A1V8T0M4"/>
<dbReference type="Gene3D" id="1.25.40.20">
    <property type="entry name" value="Ankyrin repeat-containing domain"/>
    <property type="match status" value="2"/>
</dbReference>
<dbReference type="Pfam" id="PF12796">
    <property type="entry name" value="Ank_2"/>
    <property type="match status" value="2"/>
</dbReference>
<dbReference type="PROSITE" id="PS50297">
    <property type="entry name" value="ANK_REP_REGION"/>
    <property type="match status" value="2"/>
</dbReference>
<evidence type="ECO:0000256" key="1">
    <source>
        <dbReference type="ARBA" id="ARBA00022737"/>
    </source>
</evidence>
<dbReference type="SMART" id="SM00248">
    <property type="entry name" value="ANK"/>
    <property type="match status" value="5"/>
</dbReference>
<proteinExistence type="predicted"/>
<evidence type="ECO:0000259" key="3">
    <source>
        <dbReference type="Pfam" id="PF24883"/>
    </source>
</evidence>
<dbReference type="PANTHER" id="PTHR10039">
    <property type="entry name" value="AMELOGENIN"/>
    <property type="match status" value="1"/>
</dbReference>
<accession>A0A1V8T0M4</accession>
<keyword evidence="2" id="KW-0040">ANK repeat</keyword>
<evidence type="ECO:0000313" key="4">
    <source>
        <dbReference type="EMBL" id="OQO04880.1"/>
    </source>
</evidence>
<dbReference type="PANTHER" id="PTHR10039:SF16">
    <property type="entry name" value="GPI INOSITOL-DEACYLASE"/>
    <property type="match status" value="1"/>
</dbReference>
<dbReference type="SUPFAM" id="SSF48403">
    <property type="entry name" value="Ankyrin repeat"/>
    <property type="match status" value="1"/>
</dbReference>
<name>A0A1V8T0M4_9PEZI</name>
<feature type="repeat" description="ANK" evidence="2">
    <location>
        <begin position="547"/>
        <end position="579"/>
    </location>
</feature>
<protein>
    <recommendedName>
        <fullName evidence="3">Nephrocystin 3-like N-terminal domain-containing protein</fullName>
    </recommendedName>
</protein>
<keyword evidence="5" id="KW-1185">Reference proteome</keyword>
<evidence type="ECO:0000313" key="5">
    <source>
        <dbReference type="Proteomes" id="UP000192596"/>
    </source>
</evidence>
<dbReference type="OrthoDB" id="366390at2759"/>
<dbReference type="EMBL" id="NAJO01000020">
    <property type="protein sequence ID" value="OQO04880.1"/>
    <property type="molecule type" value="Genomic_DNA"/>
</dbReference>
<dbReference type="InterPro" id="IPR036770">
    <property type="entry name" value="Ankyrin_rpt-contain_sf"/>
</dbReference>
<evidence type="ECO:0000256" key="2">
    <source>
        <dbReference type="PROSITE-ProRule" id="PRU00023"/>
    </source>
</evidence>
<dbReference type="Proteomes" id="UP000192596">
    <property type="component" value="Unassembled WGS sequence"/>
</dbReference>
<dbReference type="InterPro" id="IPR002110">
    <property type="entry name" value="Ankyrin_rpt"/>
</dbReference>
<dbReference type="Pfam" id="PF24883">
    <property type="entry name" value="NPHP3_N"/>
    <property type="match status" value="1"/>
</dbReference>
<dbReference type="AlphaFoldDB" id="A0A1V8T0M4"/>
<dbReference type="STRING" id="1507870.A0A1V8T0M4"/>
<reference evidence="5" key="1">
    <citation type="submission" date="2017-03" db="EMBL/GenBank/DDBJ databases">
        <title>Genomes of endolithic fungi from Antarctica.</title>
        <authorList>
            <person name="Coleine C."/>
            <person name="Masonjones S."/>
            <person name="Stajich J.E."/>
        </authorList>
    </citation>
    <scope>NUCLEOTIDE SEQUENCE [LARGE SCALE GENOMIC DNA]</scope>
    <source>
        <strain evidence="5">CCFEE 5527</strain>
    </source>
</reference>
<dbReference type="InterPro" id="IPR056884">
    <property type="entry name" value="NPHP3-like_N"/>
</dbReference>
<keyword evidence="1" id="KW-0677">Repeat</keyword>
<dbReference type="InterPro" id="IPR027417">
    <property type="entry name" value="P-loop_NTPase"/>
</dbReference>